<dbReference type="Pfam" id="PF14392">
    <property type="entry name" value="zf-CCHC_4"/>
    <property type="match status" value="1"/>
</dbReference>
<gene>
    <name evidence="5" type="primary">LOC127742780</name>
</gene>
<organism evidence="4 5">
    <name type="scientific">Arachis duranensis</name>
    <name type="common">Wild peanut</name>
    <dbReference type="NCBI Taxonomy" id="130453"/>
    <lineage>
        <taxon>Eukaryota</taxon>
        <taxon>Viridiplantae</taxon>
        <taxon>Streptophyta</taxon>
        <taxon>Embryophyta</taxon>
        <taxon>Tracheophyta</taxon>
        <taxon>Spermatophyta</taxon>
        <taxon>Magnoliopsida</taxon>
        <taxon>eudicotyledons</taxon>
        <taxon>Gunneridae</taxon>
        <taxon>Pentapetalae</taxon>
        <taxon>rosids</taxon>
        <taxon>fabids</taxon>
        <taxon>Fabales</taxon>
        <taxon>Fabaceae</taxon>
        <taxon>Papilionoideae</taxon>
        <taxon>50 kb inversion clade</taxon>
        <taxon>dalbergioids sensu lato</taxon>
        <taxon>Dalbergieae</taxon>
        <taxon>Pterocarpus clade</taxon>
        <taxon>Arachis</taxon>
    </lineage>
</organism>
<dbReference type="GeneID" id="127742780"/>
<dbReference type="KEGG" id="adu:127742780"/>
<name>A0A9C6TNB1_ARADU</name>
<feature type="domain" description="CCHC-type" evidence="3">
    <location>
        <begin position="233"/>
        <end position="248"/>
    </location>
</feature>
<dbReference type="SUPFAM" id="SSF57756">
    <property type="entry name" value="Retrovirus zinc finger-like domains"/>
    <property type="match status" value="1"/>
</dbReference>
<evidence type="ECO:0000256" key="1">
    <source>
        <dbReference type="PROSITE-ProRule" id="PRU00047"/>
    </source>
</evidence>
<reference evidence="4" key="1">
    <citation type="journal article" date="2016" name="Nat. Genet.">
        <title>The genome sequences of Arachis duranensis and Arachis ipaensis, the diploid ancestors of cultivated peanut.</title>
        <authorList>
            <person name="Bertioli D.J."/>
            <person name="Cannon S.B."/>
            <person name="Froenicke L."/>
            <person name="Huang G."/>
            <person name="Farmer A.D."/>
            <person name="Cannon E.K."/>
            <person name="Liu X."/>
            <person name="Gao D."/>
            <person name="Clevenger J."/>
            <person name="Dash S."/>
            <person name="Ren L."/>
            <person name="Moretzsohn M.C."/>
            <person name="Shirasawa K."/>
            <person name="Huang W."/>
            <person name="Vidigal B."/>
            <person name="Abernathy B."/>
            <person name="Chu Y."/>
            <person name="Niederhuth C.E."/>
            <person name="Umale P."/>
            <person name="Araujo A.C."/>
            <person name="Kozik A."/>
            <person name="Kim K.D."/>
            <person name="Burow M.D."/>
            <person name="Varshney R.K."/>
            <person name="Wang X."/>
            <person name="Zhang X."/>
            <person name="Barkley N."/>
            <person name="Guimaraes P.M."/>
            <person name="Isobe S."/>
            <person name="Guo B."/>
            <person name="Liao B."/>
            <person name="Stalker H.T."/>
            <person name="Schmitz R.J."/>
            <person name="Scheffler B.E."/>
            <person name="Leal-Bertioli S.C."/>
            <person name="Xun X."/>
            <person name="Jackson S.A."/>
            <person name="Michelmore R."/>
            <person name="Ozias-Akins P."/>
        </authorList>
    </citation>
    <scope>NUCLEOTIDE SEQUENCE [LARGE SCALE GENOMIC DNA]</scope>
    <source>
        <strain evidence="4">cv. V14167</strain>
    </source>
</reference>
<keyword evidence="1" id="KW-0863">Zinc-finger</keyword>
<dbReference type="PANTHER" id="PTHR31286">
    <property type="entry name" value="GLYCINE-RICH CELL WALL STRUCTURAL PROTEIN 1.8-LIKE"/>
    <property type="match status" value="1"/>
</dbReference>
<feature type="compositionally biased region" description="Basic and acidic residues" evidence="2">
    <location>
        <begin position="266"/>
        <end position="284"/>
    </location>
</feature>
<dbReference type="GO" id="GO:0003676">
    <property type="term" value="F:nucleic acid binding"/>
    <property type="evidence" value="ECO:0007669"/>
    <property type="project" value="InterPro"/>
</dbReference>
<dbReference type="RefSeq" id="XP_052111479.1">
    <property type="nucleotide sequence ID" value="XM_052255519.1"/>
</dbReference>
<dbReference type="InterPro" id="IPR036875">
    <property type="entry name" value="Znf_CCHC_sf"/>
</dbReference>
<dbReference type="GO" id="GO:0008270">
    <property type="term" value="F:zinc ion binding"/>
    <property type="evidence" value="ECO:0007669"/>
    <property type="project" value="UniProtKB-KW"/>
</dbReference>
<feature type="region of interest" description="Disordered" evidence="2">
    <location>
        <begin position="29"/>
        <end position="69"/>
    </location>
</feature>
<keyword evidence="1" id="KW-0479">Metal-binding</keyword>
<dbReference type="InterPro" id="IPR025836">
    <property type="entry name" value="Zn_knuckle_CX2CX4HX4C"/>
</dbReference>
<dbReference type="PROSITE" id="PS50158">
    <property type="entry name" value="ZF_CCHC"/>
    <property type="match status" value="1"/>
</dbReference>
<proteinExistence type="predicted"/>
<sequence>MIEETERQVVLAPAIRTFSEVVKGGLNPVKESEIEDDEFSSPKEEGDSLEEDEEKPEKGHNRRTLEKSQQPDIRVKKVDGIVNFILNEAALKALRHPWWDTLIVKLLGRKISLPVLSRRLEIMWEKQRSIEVINIAIRPWKPNFNPIEATVDTIATWVRLLGLAIEYYDEEILKKIGNVIGQTMKVDVNTADKSRRKFARICVQLDLTTPLVAQCSINGVKYGVEYEGLYNICFACGMVGHEQNNCPKKITTEVTRKGPQQAAMEEGTRAKKSRSENDGQDKGNTEMAQKKRVKI</sequence>
<reference evidence="5" key="2">
    <citation type="submission" date="2025-08" db="UniProtKB">
        <authorList>
            <consortium name="RefSeq"/>
        </authorList>
    </citation>
    <scope>IDENTIFICATION</scope>
    <source>
        <tissue evidence="5">Whole plant</tissue>
    </source>
</reference>
<keyword evidence="1" id="KW-0862">Zinc</keyword>
<dbReference type="AlphaFoldDB" id="A0A9C6TNB1"/>
<feature type="compositionally biased region" description="Basic and acidic residues" evidence="2">
    <location>
        <begin position="55"/>
        <end position="66"/>
    </location>
</feature>
<keyword evidence="4" id="KW-1185">Reference proteome</keyword>
<dbReference type="InterPro" id="IPR001878">
    <property type="entry name" value="Znf_CCHC"/>
</dbReference>
<evidence type="ECO:0000313" key="5">
    <source>
        <dbReference type="RefSeq" id="XP_052111479.1"/>
    </source>
</evidence>
<dbReference type="PANTHER" id="PTHR31286:SF99">
    <property type="entry name" value="DUF4283 DOMAIN-CONTAINING PROTEIN"/>
    <property type="match status" value="1"/>
</dbReference>
<accession>A0A9C6TNB1</accession>
<protein>
    <submittedName>
        <fullName evidence="5">Uncharacterized protein LOC127742780</fullName>
    </submittedName>
</protein>
<feature type="region of interest" description="Disordered" evidence="2">
    <location>
        <begin position="254"/>
        <end position="295"/>
    </location>
</feature>
<evidence type="ECO:0000313" key="4">
    <source>
        <dbReference type="Proteomes" id="UP000515211"/>
    </source>
</evidence>
<evidence type="ECO:0000259" key="3">
    <source>
        <dbReference type="PROSITE" id="PS50158"/>
    </source>
</evidence>
<dbReference type="Proteomes" id="UP000515211">
    <property type="component" value="Chromosome 10"/>
</dbReference>
<evidence type="ECO:0000256" key="2">
    <source>
        <dbReference type="SAM" id="MobiDB-lite"/>
    </source>
</evidence>
<dbReference type="InterPro" id="IPR040256">
    <property type="entry name" value="At4g02000-like"/>
</dbReference>